<evidence type="ECO:0000313" key="4">
    <source>
        <dbReference type="Proteomes" id="UP001558481"/>
    </source>
</evidence>
<dbReference type="RefSeq" id="WP_095798337.1">
    <property type="nucleotide sequence ID" value="NZ_JALXKX010000050.1"/>
</dbReference>
<dbReference type="PANTHER" id="PTHR34385">
    <property type="entry name" value="D-ALANYL-D-ALANINE CARBOXYPEPTIDASE"/>
    <property type="match status" value="1"/>
</dbReference>
<feature type="domain" description="D-alanyl-D-alanine carboxypeptidase-like core" evidence="2">
    <location>
        <begin position="173"/>
        <end position="300"/>
    </location>
</feature>
<dbReference type="PANTHER" id="PTHR34385:SF1">
    <property type="entry name" value="PEPTIDOGLYCAN L-ALANYL-D-GLUTAMATE ENDOPEPTIDASE CWLK"/>
    <property type="match status" value="1"/>
</dbReference>
<keyword evidence="4" id="KW-1185">Reference proteome</keyword>
<dbReference type="InterPro" id="IPR058193">
    <property type="entry name" value="VanY/YodJ_core_dom"/>
</dbReference>
<organism evidence="3 4">
    <name type="scientific">Kocuria carniphila</name>
    <dbReference type="NCBI Taxonomy" id="262208"/>
    <lineage>
        <taxon>Bacteria</taxon>
        <taxon>Bacillati</taxon>
        <taxon>Actinomycetota</taxon>
        <taxon>Actinomycetes</taxon>
        <taxon>Micrococcales</taxon>
        <taxon>Micrococcaceae</taxon>
        <taxon>Kocuria</taxon>
    </lineage>
</organism>
<comment type="caution">
    <text evidence="3">The sequence shown here is derived from an EMBL/GenBank/DDBJ whole genome shotgun (WGS) entry which is preliminary data.</text>
</comment>
<protein>
    <submittedName>
        <fullName evidence="3">D-alanyl-D-alanine carboxypeptidase family protein</fullName>
    </submittedName>
</protein>
<dbReference type="SUPFAM" id="SSF55166">
    <property type="entry name" value="Hedgehog/DD-peptidase"/>
    <property type="match status" value="1"/>
</dbReference>
<keyword evidence="3" id="KW-0121">Carboxypeptidase</keyword>
<keyword evidence="3" id="KW-0378">Hydrolase</keyword>
<sequence length="327" mass="35239">MPRKQMSRTVLFSALLALVFSMLGTAPAMAGAGIDNEYRSLGGASGWLGKATSSERCGLRDAGCYRQYQGGTIHWSPSTGARAQRGGILQRWRVEGSEHGNLGYPKVRETCSGNSCVVHYQRGIIRWTKGKGTTVSRDIDRATSSSVIVNKKRPLNPRAYGPGPLWNVGGGVQLRSDAAAAYQRMSQAAANQGVTLVPVSGYRSYSTQNSLYWNYVAMYGQATADTISARPGYSEHQTGLAIDVGAPGGVCGLQACFGNTPQGRWVAANGHKYGFVVRYPSGYTGTHGYAYEPWHLRYVGTPTSNSLKNNGYITLEGYLGLPNAPRY</sequence>
<evidence type="ECO:0000259" key="2">
    <source>
        <dbReference type="Pfam" id="PF02557"/>
    </source>
</evidence>
<feature type="chain" id="PRO_5046475704" evidence="1">
    <location>
        <begin position="31"/>
        <end position="327"/>
    </location>
</feature>
<dbReference type="InterPro" id="IPR003709">
    <property type="entry name" value="VanY-like_core_dom"/>
</dbReference>
<evidence type="ECO:0000256" key="1">
    <source>
        <dbReference type="SAM" id="SignalP"/>
    </source>
</evidence>
<dbReference type="Proteomes" id="UP001558481">
    <property type="component" value="Unassembled WGS sequence"/>
</dbReference>
<dbReference type="InterPro" id="IPR052179">
    <property type="entry name" value="DD-CPase-like"/>
</dbReference>
<dbReference type="CDD" id="cd14852">
    <property type="entry name" value="LD-carboxypeptidase"/>
    <property type="match status" value="1"/>
</dbReference>
<dbReference type="InterPro" id="IPR013207">
    <property type="entry name" value="LGFP"/>
</dbReference>
<dbReference type="Gene3D" id="3.30.1380.10">
    <property type="match status" value="1"/>
</dbReference>
<accession>A0ABV3V7R9</accession>
<evidence type="ECO:0000313" key="3">
    <source>
        <dbReference type="EMBL" id="MEX3595815.1"/>
    </source>
</evidence>
<feature type="signal peptide" evidence="1">
    <location>
        <begin position="1"/>
        <end position="30"/>
    </location>
</feature>
<proteinExistence type="predicted"/>
<keyword evidence="3" id="KW-0645">Protease</keyword>
<dbReference type="InterPro" id="IPR009045">
    <property type="entry name" value="Zn_M74/Hedgehog-like"/>
</dbReference>
<dbReference type="Pfam" id="PF08310">
    <property type="entry name" value="LGFP"/>
    <property type="match status" value="1"/>
</dbReference>
<gene>
    <name evidence="3" type="ORF">VVR66_13935</name>
</gene>
<name>A0ABV3V7R9_9MICC</name>
<reference evidence="3 4" key="1">
    <citation type="journal article" date="2024" name="Fungal Genet. Biol.">
        <title>The porcine skin microbiome exhibits broad fungal antagonism.</title>
        <authorList>
            <person name="De La Cruz K.F."/>
            <person name="Townsend E.C."/>
            <person name="Alex Cheong J.Z."/>
            <person name="Salamzade R."/>
            <person name="Liu A."/>
            <person name="Sandstrom S."/>
            <person name="Davila E."/>
            <person name="Huang L."/>
            <person name="Xu K.H."/>
            <person name="Wu S.Y."/>
            <person name="Meudt J.J."/>
            <person name="Shanmuganayagam D."/>
            <person name="Gibson A.L.F."/>
            <person name="Kalan L.R."/>
        </authorList>
    </citation>
    <scope>NUCLEOTIDE SEQUENCE [LARGE SCALE GENOMIC DNA]</scope>
    <source>
        <strain evidence="3 4">LK2625</strain>
    </source>
</reference>
<keyword evidence="1" id="KW-0732">Signal</keyword>
<dbReference type="GO" id="GO:0004180">
    <property type="term" value="F:carboxypeptidase activity"/>
    <property type="evidence" value="ECO:0007669"/>
    <property type="project" value="UniProtKB-KW"/>
</dbReference>
<dbReference type="EMBL" id="JAYWLU010000017">
    <property type="protein sequence ID" value="MEX3595815.1"/>
    <property type="molecule type" value="Genomic_DNA"/>
</dbReference>
<dbReference type="Pfam" id="PF02557">
    <property type="entry name" value="VanY"/>
    <property type="match status" value="1"/>
</dbReference>